<evidence type="ECO:0000313" key="2">
    <source>
        <dbReference type="Proteomes" id="UP000664052"/>
    </source>
</evidence>
<protein>
    <submittedName>
        <fullName evidence="1">MYXO-CTERM sorting domain-containing protein</fullName>
    </submittedName>
</protein>
<organism evidence="1 2">
    <name type="scientific">Corallococcus macrosporus</name>
    <dbReference type="NCBI Taxonomy" id="35"/>
    <lineage>
        <taxon>Bacteria</taxon>
        <taxon>Pseudomonadati</taxon>
        <taxon>Myxococcota</taxon>
        <taxon>Myxococcia</taxon>
        <taxon>Myxococcales</taxon>
        <taxon>Cystobacterineae</taxon>
        <taxon>Myxococcaceae</taxon>
        <taxon>Corallococcus</taxon>
    </lineage>
</organism>
<sequence length="43" mass="4543">MSFKLTAEQKGVGCSAGPGGSSWLLASLALLAVTSRRRRHARD</sequence>
<dbReference type="InterPro" id="IPR017756">
    <property type="entry name" value="TM_Gly-Cys-Arg_CS"/>
</dbReference>
<evidence type="ECO:0000313" key="1">
    <source>
        <dbReference type="EMBL" id="MBN8232181.1"/>
    </source>
</evidence>
<dbReference type="EMBL" id="JAFIMU010000010">
    <property type="protein sequence ID" value="MBN8232181.1"/>
    <property type="molecule type" value="Genomic_DNA"/>
</dbReference>
<dbReference type="NCBIfam" id="TIGR03901">
    <property type="entry name" value="MYXO-CTERM"/>
    <property type="match status" value="1"/>
</dbReference>
<dbReference type="Proteomes" id="UP000664052">
    <property type="component" value="Unassembled WGS sequence"/>
</dbReference>
<accession>A0ABS3DLI7</accession>
<dbReference type="InterPro" id="IPR024038">
    <property type="entry name" value="MYXO-CTERM"/>
</dbReference>
<keyword evidence="2" id="KW-1185">Reference proteome</keyword>
<gene>
    <name evidence="1" type="ORF">JYK02_32170</name>
</gene>
<reference evidence="1 2" key="1">
    <citation type="submission" date="2021-02" db="EMBL/GenBank/DDBJ databases">
        <title>De Novo genome assembly of isolated myxobacteria.</title>
        <authorList>
            <person name="Stevens D.C."/>
        </authorList>
    </citation>
    <scope>NUCLEOTIDE SEQUENCE [LARGE SCALE GENOMIC DNA]</scope>
    <source>
        <strain evidence="1 2">ATCC 29039</strain>
    </source>
</reference>
<name>A0ABS3DLI7_9BACT</name>
<dbReference type="NCBIfam" id="TIGR03382">
    <property type="entry name" value="GC_trans_RRR"/>
    <property type="match status" value="1"/>
</dbReference>
<proteinExistence type="predicted"/>
<comment type="caution">
    <text evidence="1">The sequence shown here is derived from an EMBL/GenBank/DDBJ whole genome shotgun (WGS) entry which is preliminary data.</text>
</comment>